<dbReference type="PROSITE" id="PS50041">
    <property type="entry name" value="C_TYPE_LECTIN_2"/>
    <property type="match status" value="1"/>
</dbReference>
<name>A0A9D3S622_ANGAN</name>
<dbReference type="Gene3D" id="3.10.100.10">
    <property type="entry name" value="Mannose-Binding Protein A, subunit A"/>
    <property type="match status" value="1"/>
</dbReference>
<dbReference type="AlphaFoldDB" id="A0A9D3S622"/>
<keyword evidence="6" id="KW-1185">Reference proteome</keyword>
<feature type="domain" description="C-type lectin" evidence="4">
    <location>
        <begin position="157"/>
        <end position="265"/>
    </location>
</feature>
<comment type="subcellular location">
    <subcellularLocation>
        <location evidence="1">Cell membrane</location>
        <topology evidence="1">Single-pass type II membrane protein</topology>
    </subcellularLocation>
</comment>
<evidence type="ECO:0000313" key="6">
    <source>
        <dbReference type="Proteomes" id="UP001044222"/>
    </source>
</evidence>
<keyword evidence="3" id="KW-0472">Membrane</keyword>
<sequence>MEMHEMEMTEEESKGKEERKQEDYREVCPAVSAGTTAEKGESLYTDLKIPPEDIYSEPFISHASATAIKDLQRRARLYLGLCVILSVLSLILLIAVCILGASRQTVCHDEEVFPVDAATAPKLDRTPCTVQECRQVCSGRITPARSCRKCEAGWVEFEGSCFYFSHNLRTWNKSREECKNVAGDLAVVDNQRVQEFLVKKGNMAYWIGVIQAKTGQSVWVSTTPGESYWAQSQIEGNCGYLIGGDNPTASWHVSPCSRQTAYICQK</sequence>
<dbReference type="PANTHER" id="PTHR45710:SF28">
    <property type="entry name" value="C-TYPE LECTIN DOMAIN FAMILY 4 MEMBER C ISOFORM 1"/>
    <property type="match status" value="1"/>
</dbReference>
<dbReference type="SMART" id="SM00034">
    <property type="entry name" value="CLECT"/>
    <property type="match status" value="1"/>
</dbReference>
<dbReference type="SUPFAM" id="SSF56436">
    <property type="entry name" value="C-type lectin-like"/>
    <property type="match status" value="1"/>
</dbReference>
<dbReference type="InterPro" id="IPR016187">
    <property type="entry name" value="CTDL_fold"/>
</dbReference>
<dbReference type="Proteomes" id="UP001044222">
    <property type="component" value="Unassembled WGS sequence"/>
</dbReference>
<evidence type="ECO:0000259" key="4">
    <source>
        <dbReference type="PROSITE" id="PS50041"/>
    </source>
</evidence>
<dbReference type="Pfam" id="PF00059">
    <property type="entry name" value="Lectin_C"/>
    <property type="match status" value="1"/>
</dbReference>
<keyword evidence="3" id="KW-0812">Transmembrane</keyword>
<dbReference type="GO" id="GO:0005886">
    <property type="term" value="C:plasma membrane"/>
    <property type="evidence" value="ECO:0007669"/>
    <property type="project" value="UniProtKB-SubCell"/>
</dbReference>
<organism evidence="5 6">
    <name type="scientific">Anguilla anguilla</name>
    <name type="common">European freshwater eel</name>
    <name type="synonym">Muraena anguilla</name>
    <dbReference type="NCBI Taxonomy" id="7936"/>
    <lineage>
        <taxon>Eukaryota</taxon>
        <taxon>Metazoa</taxon>
        <taxon>Chordata</taxon>
        <taxon>Craniata</taxon>
        <taxon>Vertebrata</taxon>
        <taxon>Euteleostomi</taxon>
        <taxon>Actinopterygii</taxon>
        <taxon>Neopterygii</taxon>
        <taxon>Teleostei</taxon>
        <taxon>Anguilliformes</taxon>
        <taxon>Anguillidae</taxon>
        <taxon>Anguilla</taxon>
    </lineage>
</organism>
<gene>
    <name evidence="5" type="ORF">ANANG_G00006600</name>
</gene>
<comment type="caution">
    <text evidence="5">The sequence shown here is derived from an EMBL/GenBank/DDBJ whole genome shotgun (WGS) entry which is preliminary data.</text>
</comment>
<feature type="transmembrane region" description="Helical" evidence="3">
    <location>
        <begin position="77"/>
        <end position="101"/>
    </location>
</feature>
<dbReference type="InterPro" id="IPR050828">
    <property type="entry name" value="C-type_lectin/matrix_domain"/>
</dbReference>
<protein>
    <recommendedName>
        <fullName evidence="4">C-type lectin domain-containing protein</fullName>
    </recommendedName>
</protein>
<dbReference type="EMBL" id="JAFIRN010000001">
    <property type="protein sequence ID" value="KAG5856305.1"/>
    <property type="molecule type" value="Genomic_DNA"/>
</dbReference>
<evidence type="ECO:0000313" key="5">
    <source>
        <dbReference type="EMBL" id="KAG5856305.1"/>
    </source>
</evidence>
<keyword evidence="3" id="KW-1133">Transmembrane helix</keyword>
<dbReference type="InterPro" id="IPR016186">
    <property type="entry name" value="C-type_lectin-like/link_sf"/>
</dbReference>
<proteinExistence type="predicted"/>
<evidence type="ECO:0000256" key="2">
    <source>
        <dbReference type="SAM" id="MobiDB-lite"/>
    </source>
</evidence>
<evidence type="ECO:0000256" key="1">
    <source>
        <dbReference type="ARBA" id="ARBA00004401"/>
    </source>
</evidence>
<evidence type="ECO:0000256" key="3">
    <source>
        <dbReference type="SAM" id="Phobius"/>
    </source>
</evidence>
<feature type="region of interest" description="Disordered" evidence="2">
    <location>
        <begin position="1"/>
        <end position="24"/>
    </location>
</feature>
<dbReference type="InterPro" id="IPR001304">
    <property type="entry name" value="C-type_lectin-like"/>
</dbReference>
<dbReference type="PANTHER" id="PTHR45710">
    <property type="entry name" value="C-TYPE LECTIN DOMAIN-CONTAINING PROTEIN 180"/>
    <property type="match status" value="1"/>
</dbReference>
<accession>A0A9D3S622</accession>
<reference evidence="5" key="1">
    <citation type="submission" date="2021-01" db="EMBL/GenBank/DDBJ databases">
        <title>A chromosome-scale assembly of European eel, Anguilla anguilla.</title>
        <authorList>
            <person name="Henkel C."/>
            <person name="Jong-Raadsen S.A."/>
            <person name="Dufour S."/>
            <person name="Weltzien F.-A."/>
            <person name="Palstra A.P."/>
            <person name="Pelster B."/>
            <person name="Spaink H.P."/>
            <person name="Van Den Thillart G.E."/>
            <person name="Jansen H."/>
            <person name="Zahm M."/>
            <person name="Klopp C."/>
            <person name="Cedric C."/>
            <person name="Louis A."/>
            <person name="Berthelot C."/>
            <person name="Parey E."/>
            <person name="Roest Crollius H."/>
            <person name="Montfort J."/>
            <person name="Robinson-Rechavi M."/>
            <person name="Bucao C."/>
            <person name="Bouchez O."/>
            <person name="Gislard M."/>
            <person name="Lluch J."/>
            <person name="Milhes M."/>
            <person name="Lampietro C."/>
            <person name="Lopez Roques C."/>
            <person name="Donnadieu C."/>
            <person name="Braasch I."/>
            <person name="Desvignes T."/>
            <person name="Postlethwait J."/>
            <person name="Bobe J."/>
            <person name="Guiguen Y."/>
            <person name="Dirks R."/>
        </authorList>
    </citation>
    <scope>NUCLEOTIDE SEQUENCE</scope>
    <source>
        <strain evidence="5">Tag_6206</strain>
        <tissue evidence="5">Liver</tissue>
    </source>
</reference>